<evidence type="ECO:0000256" key="1">
    <source>
        <dbReference type="ARBA" id="ARBA00022679"/>
    </source>
</evidence>
<keyword evidence="1" id="KW-0808">Transferase</keyword>
<dbReference type="AlphaFoldDB" id="A0A061BH02"/>
<proteinExistence type="predicted"/>
<feature type="transmembrane region" description="Helical" evidence="7">
    <location>
        <begin position="82"/>
        <end position="103"/>
    </location>
</feature>
<evidence type="ECO:0000256" key="7">
    <source>
        <dbReference type="SAM" id="Phobius"/>
    </source>
</evidence>
<evidence type="ECO:0000256" key="4">
    <source>
        <dbReference type="ARBA" id="ARBA00023098"/>
    </source>
</evidence>
<keyword evidence="4" id="KW-0443">Lipid metabolism</keyword>
<keyword evidence="3 7" id="KW-1133">Transmembrane helix</keyword>
<evidence type="ECO:0000256" key="5">
    <source>
        <dbReference type="ARBA" id="ARBA00023136"/>
    </source>
</evidence>
<evidence type="ECO:0000256" key="2">
    <source>
        <dbReference type="ARBA" id="ARBA00022692"/>
    </source>
</evidence>
<accession>A0A061BH02</accession>
<evidence type="ECO:0000313" key="8">
    <source>
        <dbReference type="EMBL" id="CDR49248.1"/>
    </source>
</evidence>
<sequence>MAEKYSRWRDPATGVQPFLTPLPASTESLPPLVQVVTLPFAAVLGGLRTLLVVLLLLAQTVLVEGIYGLLRVLPPVHAPLTRAANAGIARLILAVLGVLWVNVETVQLRKTGRSPPKIPFDPKKGDLIVANSSSYVDLLYLAFRYNASFILPVSSAQGKVVGWRRVGLLAAAWATGSLPQPQEGAESLSDALTNAPGPVVLFPECTTSNNRALLKVPDLAAPTKGSKGSLPRIFVLAFKYPQPTRLAPSLTYPIPSSSFIRLPLAHIYSLTSRLTPYTFTVRRLHPSESPTSWDNLGETLAQTARLKKVVGLGWVEKGAFLEFRRVKGR</sequence>
<dbReference type="EMBL" id="LK052959">
    <property type="protein sequence ID" value="CDR49248.1"/>
    <property type="molecule type" value="Genomic_DNA"/>
</dbReference>
<dbReference type="GO" id="GO:0006629">
    <property type="term" value="P:lipid metabolic process"/>
    <property type="evidence" value="ECO:0007669"/>
    <property type="project" value="UniProtKB-KW"/>
</dbReference>
<evidence type="ECO:0000256" key="6">
    <source>
        <dbReference type="ARBA" id="ARBA00023315"/>
    </source>
</evidence>
<gene>
    <name evidence="8" type="ORF">RHTO0S_24e01750g</name>
</gene>
<keyword evidence="2 7" id="KW-0812">Transmembrane</keyword>
<dbReference type="PANTHER" id="PTHR23063">
    <property type="entry name" value="PHOSPHOLIPID ACYLTRANSFERASE"/>
    <property type="match status" value="1"/>
</dbReference>
<dbReference type="OrthoDB" id="272512at2759"/>
<evidence type="ECO:0000256" key="3">
    <source>
        <dbReference type="ARBA" id="ARBA00022989"/>
    </source>
</evidence>
<keyword evidence="6" id="KW-0012">Acyltransferase</keyword>
<keyword evidence="5 7" id="KW-0472">Membrane</keyword>
<dbReference type="PANTHER" id="PTHR23063:SF60">
    <property type="entry name" value="LYSOPHOSPHATIDIC ACID:OLEOYL-COA ACYLTRANSFERASE 1"/>
    <property type="match status" value="1"/>
</dbReference>
<protein>
    <submittedName>
        <fullName evidence="8">RHTO0S24e01750g1_1</fullName>
    </submittedName>
</protein>
<reference evidence="8" key="1">
    <citation type="journal article" date="2014" name="Genome Announc.">
        <title>Draft genome sequence of Rhodosporidium toruloides CECT1137, an oleaginous yeast of biotechnological interest.</title>
        <authorList>
            <person name="Morin N."/>
            <person name="Calcas X."/>
            <person name="Devillers H."/>
            <person name="Durrens P."/>
            <person name="Sherman D.J."/>
            <person name="Nicaud J.-M."/>
            <person name="Neuveglise C."/>
        </authorList>
    </citation>
    <scope>NUCLEOTIDE SEQUENCE</scope>
    <source>
        <strain evidence="8">CECT1137</strain>
    </source>
</reference>
<name>A0A061BH02_RHOTO</name>
<feature type="transmembrane region" description="Helical" evidence="7">
    <location>
        <begin position="50"/>
        <end position="70"/>
    </location>
</feature>
<organism evidence="8">
    <name type="scientific">Rhodotorula toruloides</name>
    <name type="common">Yeast</name>
    <name type="synonym">Rhodosporidium toruloides</name>
    <dbReference type="NCBI Taxonomy" id="5286"/>
    <lineage>
        <taxon>Eukaryota</taxon>
        <taxon>Fungi</taxon>
        <taxon>Dikarya</taxon>
        <taxon>Basidiomycota</taxon>
        <taxon>Pucciniomycotina</taxon>
        <taxon>Microbotryomycetes</taxon>
        <taxon>Sporidiobolales</taxon>
        <taxon>Sporidiobolaceae</taxon>
        <taxon>Rhodotorula</taxon>
    </lineage>
</organism>
<dbReference type="GO" id="GO:0016746">
    <property type="term" value="F:acyltransferase activity"/>
    <property type="evidence" value="ECO:0007669"/>
    <property type="project" value="UniProtKB-KW"/>
</dbReference>